<keyword evidence="3" id="KW-0805">Transcription regulation</keyword>
<comment type="caution">
    <text evidence="9">The sequence shown here is derived from an EMBL/GenBank/DDBJ whole genome shotgun (WGS) entry which is preliminary data.</text>
</comment>
<dbReference type="Gramene" id="PSS31316">
    <property type="protein sequence ID" value="PSS31316"/>
    <property type="gene ID" value="CEY00_Acc04612"/>
</dbReference>
<dbReference type="PANTHER" id="PTHR16223">
    <property type="entry name" value="TRANSCRIPTION FACTOR BHLH83-RELATED"/>
    <property type="match status" value="1"/>
</dbReference>
<dbReference type="Proteomes" id="UP000241394">
    <property type="component" value="Chromosome LG4"/>
</dbReference>
<feature type="domain" description="BHLH" evidence="8">
    <location>
        <begin position="258"/>
        <end position="307"/>
    </location>
</feature>
<evidence type="ECO:0000256" key="7">
    <source>
        <dbReference type="SAM" id="MobiDB-lite"/>
    </source>
</evidence>
<evidence type="ECO:0000256" key="6">
    <source>
        <dbReference type="ARBA" id="ARBA00023242"/>
    </source>
</evidence>
<accession>A0A2R6RMQ4</accession>
<dbReference type="OrthoDB" id="760019at2759"/>
<evidence type="ECO:0000256" key="2">
    <source>
        <dbReference type="ARBA" id="ARBA00011738"/>
    </source>
</evidence>
<evidence type="ECO:0000256" key="3">
    <source>
        <dbReference type="ARBA" id="ARBA00023015"/>
    </source>
</evidence>
<gene>
    <name evidence="9" type="ORF">CEY00_Acc04612</name>
</gene>
<protein>
    <submittedName>
        <fullName evidence="9">Transcription factor bHLH110 like</fullName>
    </submittedName>
</protein>
<comment type="subcellular location">
    <subcellularLocation>
        <location evidence="1">Nucleus</location>
    </subcellularLocation>
</comment>
<dbReference type="PROSITE" id="PS50888">
    <property type="entry name" value="BHLH"/>
    <property type="match status" value="1"/>
</dbReference>
<dbReference type="InterPro" id="IPR036638">
    <property type="entry name" value="HLH_DNA-bd_sf"/>
</dbReference>
<keyword evidence="10" id="KW-1185">Reference proteome</keyword>
<evidence type="ECO:0000313" key="9">
    <source>
        <dbReference type="EMBL" id="PSS31316.1"/>
    </source>
</evidence>
<dbReference type="InterPro" id="IPR011598">
    <property type="entry name" value="bHLH_dom"/>
</dbReference>
<evidence type="ECO:0000256" key="4">
    <source>
        <dbReference type="ARBA" id="ARBA00023125"/>
    </source>
</evidence>
<feature type="region of interest" description="Disordered" evidence="7">
    <location>
        <begin position="325"/>
        <end position="346"/>
    </location>
</feature>
<dbReference type="InParanoid" id="A0A2R6RMQ4"/>
<dbReference type="GO" id="GO:0005634">
    <property type="term" value="C:nucleus"/>
    <property type="evidence" value="ECO:0007669"/>
    <property type="project" value="UniProtKB-SubCell"/>
</dbReference>
<dbReference type="GO" id="GO:0046983">
    <property type="term" value="F:protein dimerization activity"/>
    <property type="evidence" value="ECO:0007669"/>
    <property type="project" value="InterPro"/>
</dbReference>
<evidence type="ECO:0000259" key="8">
    <source>
        <dbReference type="PROSITE" id="PS50888"/>
    </source>
</evidence>
<keyword evidence="5" id="KW-0804">Transcription</keyword>
<dbReference type="InterPro" id="IPR045843">
    <property type="entry name" value="IND-like"/>
</dbReference>
<organism evidence="9 10">
    <name type="scientific">Actinidia chinensis var. chinensis</name>
    <name type="common">Chinese soft-hair kiwi</name>
    <dbReference type="NCBI Taxonomy" id="1590841"/>
    <lineage>
        <taxon>Eukaryota</taxon>
        <taxon>Viridiplantae</taxon>
        <taxon>Streptophyta</taxon>
        <taxon>Embryophyta</taxon>
        <taxon>Tracheophyta</taxon>
        <taxon>Spermatophyta</taxon>
        <taxon>Magnoliopsida</taxon>
        <taxon>eudicotyledons</taxon>
        <taxon>Gunneridae</taxon>
        <taxon>Pentapetalae</taxon>
        <taxon>asterids</taxon>
        <taxon>Ericales</taxon>
        <taxon>Actinidiaceae</taxon>
        <taxon>Actinidia</taxon>
    </lineage>
</organism>
<comment type="subunit">
    <text evidence="2">Homodimer.</text>
</comment>
<keyword evidence="6" id="KW-0539">Nucleus</keyword>
<dbReference type="STRING" id="1590841.A0A2R6RMQ4"/>
<dbReference type="CDD" id="cd11393">
    <property type="entry name" value="bHLH_AtbHLH_like"/>
    <property type="match status" value="1"/>
</dbReference>
<dbReference type="SUPFAM" id="SSF47459">
    <property type="entry name" value="HLH, helix-loop-helix DNA-binding domain"/>
    <property type="match status" value="1"/>
</dbReference>
<reference evidence="10" key="2">
    <citation type="journal article" date="2018" name="BMC Genomics">
        <title>A manually annotated Actinidia chinensis var. chinensis (kiwifruit) genome highlights the challenges associated with draft genomes and gene prediction in plants.</title>
        <authorList>
            <person name="Pilkington S.M."/>
            <person name="Crowhurst R."/>
            <person name="Hilario E."/>
            <person name="Nardozza S."/>
            <person name="Fraser L."/>
            <person name="Peng Y."/>
            <person name="Gunaseelan K."/>
            <person name="Simpson R."/>
            <person name="Tahir J."/>
            <person name="Deroles S.C."/>
            <person name="Templeton K."/>
            <person name="Luo Z."/>
            <person name="Davy M."/>
            <person name="Cheng C."/>
            <person name="McNeilage M."/>
            <person name="Scaglione D."/>
            <person name="Liu Y."/>
            <person name="Zhang Q."/>
            <person name="Datson P."/>
            <person name="De Silva N."/>
            <person name="Gardiner S.E."/>
            <person name="Bassett H."/>
            <person name="Chagne D."/>
            <person name="McCallum J."/>
            <person name="Dzierzon H."/>
            <person name="Deng C."/>
            <person name="Wang Y.Y."/>
            <person name="Barron L."/>
            <person name="Manako K."/>
            <person name="Bowen J."/>
            <person name="Foster T.M."/>
            <person name="Erridge Z.A."/>
            <person name="Tiffin H."/>
            <person name="Waite C.N."/>
            <person name="Davies K.M."/>
            <person name="Grierson E.P."/>
            <person name="Laing W.A."/>
            <person name="Kirk R."/>
            <person name="Chen X."/>
            <person name="Wood M."/>
            <person name="Montefiori M."/>
            <person name="Brummell D.A."/>
            <person name="Schwinn K.E."/>
            <person name="Catanach A."/>
            <person name="Fullerton C."/>
            <person name="Li D."/>
            <person name="Meiyalaghan S."/>
            <person name="Nieuwenhuizen N."/>
            <person name="Read N."/>
            <person name="Prakash R."/>
            <person name="Hunter D."/>
            <person name="Zhang H."/>
            <person name="McKenzie M."/>
            <person name="Knabel M."/>
            <person name="Harris A."/>
            <person name="Allan A.C."/>
            <person name="Gleave A."/>
            <person name="Chen A."/>
            <person name="Janssen B.J."/>
            <person name="Plunkett B."/>
            <person name="Ampomah-Dwamena C."/>
            <person name="Voogd C."/>
            <person name="Leif D."/>
            <person name="Lafferty D."/>
            <person name="Souleyre E.J.F."/>
            <person name="Varkonyi-Gasic E."/>
            <person name="Gambi F."/>
            <person name="Hanley J."/>
            <person name="Yao J.L."/>
            <person name="Cheung J."/>
            <person name="David K.M."/>
            <person name="Warren B."/>
            <person name="Marsh K."/>
            <person name="Snowden K.C."/>
            <person name="Lin-Wang K."/>
            <person name="Brian L."/>
            <person name="Martinez-Sanchez M."/>
            <person name="Wang M."/>
            <person name="Ileperuma N."/>
            <person name="Macnee N."/>
            <person name="Campin R."/>
            <person name="McAtee P."/>
            <person name="Drummond R.S.M."/>
            <person name="Espley R.V."/>
            <person name="Ireland H.S."/>
            <person name="Wu R."/>
            <person name="Atkinson R.G."/>
            <person name="Karunairetnam S."/>
            <person name="Bulley S."/>
            <person name="Chunkath S."/>
            <person name="Hanley Z."/>
            <person name="Storey R."/>
            <person name="Thrimawithana A.H."/>
            <person name="Thomson S."/>
            <person name="David C."/>
            <person name="Testolin R."/>
            <person name="Huang H."/>
            <person name="Hellens R.P."/>
            <person name="Schaffer R.J."/>
        </authorList>
    </citation>
    <scope>NUCLEOTIDE SEQUENCE [LARGE SCALE GENOMIC DNA]</scope>
    <source>
        <strain evidence="10">cv. Red5</strain>
    </source>
</reference>
<dbReference type="AlphaFoldDB" id="A0A2R6RMQ4"/>
<dbReference type="InterPro" id="IPR045239">
    <property type="entry name" value="bHLH95_bHLH"/>
</dbReference>
<evidence type="ECO:0000256" key="5">
    <source>
        <dbReference type="ARBA" id="ARBA00023163"/>
    </source>
</evidence>
<evidence type="ECO:0000313" key="10">
    <source>
        <dbReference type="Proteomes" id="UP000241394"/>
    </source>
</evidence>
<dbReference type="PANTHER" id="PTHR16223:SF56">
    <property type="entry name" value="TRANSCRIPTION FACTOR BHLH110"/>
    <property type="match status" value="1"/>
</dbReference>
<proteinExistence type="predicted"/>
<name>A0A2R6RMQ4_ACTCC</name>
<dbReference type="GO" id="GO:0000978">
    <property type="term" value="F:RNA polymerase II cis-regulatory region sequence-specific DNA binding"/>
    <property type="evidence" value="ECO:0007669"/>
    <property type="project" value="TreeGrafter"/>
</dbReference>
<dbReference type="GO" id="GO:0000981">
    <property type="term" value="F:DNA-binding transcription factor activity, RNA polymerase II-specific"/>
    <property type="evidence" value="ECO:0007669"/>
    <property type="project" value="TreeGrafter"/>
</dbReference>
<dbReference type="EMBL" id="NKQK01000004">
    <property type="protein sequence ID" value="PSS31316.1"/>
    <property type="molecule type" value="Genomic_DNA"/>
</dbReference>
<dbReference type="FunCoup" id="A0A2R6RMQ4">
    <property type="interactions" value="873"/>
</dbReference>
<dbReference type="OMA" id="KQGGSTM"/>
<dbReference type="FunFam" id="4.10.280.10:FF:000032">
    <property type="entry name" value="Transcription factor bHLH123 family"/>
    <property type="match status" value="1"/>
</dbReference>
<reference evidence="9 10" key="1">
    <citation type="submission" date="2017-07" db="EMBL/GenBank/DDBJ databases">
        <title>An improved, manually edited Actinidia chinensis var. chinensis (kiwifruit) genome highlights the challenges associated with draft genomes and gene prediction in plants.</title>
        <authorList>
            <person name="Pilkington S."/>
            <person name="Crowhurst R."/>
            <person name="Hilario E."/>
            <person name="Nardozza S."/>
            <person name="Fraser L."/>
            <person name="Peng Y."/>
            <person name="Gunaseelan K."/>
            <person name="Simpson R."/>
            <person name="Tahir J."/>
            <person name="Deroles S."/>
            <person name="Templeton K."/>
            <person name="Luo Z."/>
            <person name="Davy M."/>
            <person name="Cheng C."/>
            <person name="Mcneilage M."/>
            <person name="Scaglione D."/>
            <person name="Liu Y."/>
            <person name="Zhang Q."/>
            <person name="Datson P."/>
            <person name="De Silva N."/>
            <person name="Gardiner S."/>
            <person name="Bassett H."/>
            <person name="Chagne D."/>
            <person name="Mccallum J."/>
            <person name="Dzierzon H."/>
            <person name="Deng C."/>
            <person name="Wang Y.-Y."/>
            <person name="Barron N."/>
            <person name="Manako K."/>
            <person name="Bowen J."/>
            <person name="Foster T."/>
            <person name="Erridge Z."/>
            <person name="Tiffin H."/>
            <person name="Waite C."/>
            <person name="Davies K."/>
            <person name="Grierson E."/>
            <person name="Laing W."/>
            <person name="Kirk R."/>
            <person name="Chen X."/>
            <person name="Wood M."/>
            <person name="Montefiori M."/>
            <person name="Brummell D."/>
            <person name="Schwinn K."/>
            <person name="Catanach A."/>
            <person name="Fullerton C."/>
            <person name="Li D."/>
            <person name="Meiyalaghan S."/>
            <person name="Nieuwenhuizen N."/>
            <person name="Read N."/>
            <person name="Prakash R."/>
            <person name="Hunter D."/>
            <person name="Zhang H."/>
            <person name="Mckenzie M."/>
            <person name="Knabel M."/>
            <person name="Harris A."/>
            <person name="Allan A."/>
            <person name="Chen A."/>
            <person name="Janssen B."/>
            <person name="Plunkett B."/>
            <person name="Dwamena C."/>
            <person name="Voogd C."/>
            <person name="Leif D."/>
            <person name="Lafferty D."/>
            <person name="Souleyre E."/>
            <person name="Varkonyi-Gasic E."/>
            <person name="Gambi F."/>
            <person name="Hanley J."/>
            <person name="Yao J.-L."/>
            <person name="Cheung J."/>
            <person name="David K."/>
            <person name="Warren B."/>
            <person name="Marsh K."/>
            <person name="Snowden K."/>
            <person name="Lin-Wang K."/>
            <person name="Brian L."/>
            <person name="Martinez-Sanchez M."/>
            <person name="Wang M."/>
            <person name="Ileperuma N."/>
            <person name="Macnee N."/>
            <person name="Campin R."/>
            <person name="Mcatee P."/>
            <person name="Drummond R."/>
            <person name="Espley R."/>
            <person name="Ireland H."/>
            <person name="Wu R."/>
            <person name="Atkinson R."/>
            <person name="Karunairetnam S."/>
            <person name="Bulley S."/>
            <person name="Chunkath S."/>
            <person name="Hanley Z."/>
            <person name="Storey R."/>
            <person name="Thrimawithana A."/>
            <person name="Thomson S."/>
            <person name="David C."/>
            <person name="Testolin R."/>
        </authorList>
    </citation>
    <scope>NUCLEOTIDE SEQUENCE [LARGE SCALE GENOMIC DNA]</scope>
    <source>
        <strain evidence="10">cv. Red5</strain>
        <tissue evidence="9">Young leaf</tissue>
    </source>
</reference>
<sequence>MDSANLHHHHHHLLQLQDQLLAGSSPLATPPSCYGLGNTHAWTTPNSFLNPSNFIPNGNGVITNARDHSRLQNDFLAPNSLNNSMNLQDLGFHSPHDMHLARINGELSDSYQKFTEMLPPHTNYMKNEERDLSNMSEKLLLRNFSLGNSQAKGIQFPAGTPSRGNFSQIFPTINISELNQSSPAISSSLDLFTTSADHRFSGCLSEAASSDNLGFYYGLDHMQQSSLNKISPFGNSFSSGVTEAKRAMEPKVHQSAQKKSRVACPPIKVRKEKLGDRIAALQQLVAPFGKTDTASVLMEAIGYIKFLQNQVETLSIPYMKASRNNRTSRTIRGGPTEDGTEDPKRDLRSHGLCLMPLSCLSYVTDGGGGIWPPVA</sequence>
<evidence type="ECO:0000256" key="1">
    <source>
        <dbReference type="ARBA" id="ARBA00004123"/>
    </source>
</evidence>
<keyword evidence="4" id="KW-0238">DNA-binding</keyword>
<dbReference type="Gene3D" id="4.10.280.10">
    <property type="entry name" value="Helix-loop-helix DNA-binding domain"/>
    <property type="match status" value="1"/>
</dbReference>